<dbReference type="CDD" id="cd07730">
    <property type="entry name" value="metallo-hydrolase-like_MBL-fold"/>
    <property type="match status" value="1"/>
</dbReference>
<dbReference type="InterPro" id="IPR001279">
    <property type="entry name" value="Metallo-B-lactamas"/>
</dbReference>
<keyword evidence="2" id="KW-0479">Metal-binding</keyword>
<dbReference type="RefSeq" id="XP_060277845.1">
    <property type="nucleotide sequence ID" value="XM_060431329.1"/>
</dbReference>
<keyword evidence="3" id="KW-0378">Hydrolase</keyword>
<dbReference type="AlphaFoldDB" id="A0AAJ0BRE5"/>
<evidence type="ECO:0000256" key="2">
    <source>
        <dbReference type="ARBA" id="ARBA00022723"/>
    </source>
</evidence>
<evidence type="ECO:0000256" key="3">
    <source>
        <dbReference type="ARBA" id="ARBA00022801"/>
    </source>
</evidence>
<dbReference type="SUPFAM" id="SSF56281">
    <property type="entry name" value="Metallo-hydrolase/oxidoreductase"/>
    <property type="match status" value="1"/>
</dbReference>
<evidence type="ECO:0000259" key="5">
    <source>
        <dbReference type="SMART" id="SM00849"/>
    </source>
</evidence>
<dbReference type="Proteomes" id="UP001244011">
    <property type="component" value="Unassembled WGS sequence"/>
</dbReference>
<organism evidence="6 7">
    <name type="scientific">Phialemonium atrogriseum</name>
    <dbReference type="NCBI Taxonomy" id="1093897"/>
    <lineage>
        <taxon>Eukaryota</taxon>
        <taxon>Fungi</taxon>
        <taxon>Dikarya</taxon>
        <taxon>Ascomycota</taxon>
        <taxon>Pezizomycotina</taxon>
        <taxon>Sordariomycetes</taxon>
        <taxon>Sordariomycetidae</taxon>
        <taxon>Cephalothecales</taxon>
        <taxon>Cephalothecaceae</taxon>
        <taxon>Phialemonium</taxon>
    </lineage>
</organism>
<evidence type="ECO:0000313" key="7">
    <source>
        <dbReference type="Proteomes" id="UP001244011"/>
    </source>
</evidence>
<comment type="caution">
    <text evidence="6">The sequence shown here is derived from an EMBL/GenBank/DDBJ whole genome shotgun (WGS) entry which is preliminary data.</text>
</comment>
<dbReference type="Gene3D" id="3.60.15.10">
    <property type="entry name" value="Ribonuclease Z/Hydroxyacylglutathione hydrolase-like"/>
    <property type="match status" value="1"/>
</dbReference>
<dbReference type="GeneID" id="85314516"/>
<dbReference type="SMART" id="SM00849">
    <property type="entry name" value="Lactamase_B"/>
    <property type="match status" value="1"/>
</dbReference>
<dbReference type="InterPro" id="IPR051013">
    <property type="entry name" value="MBL_superfamily_lactonases"/>
</dbReference>
<protein>
    <submittedName>
        <fullName evidence="6">Beta-lactamase-like protein</fullName>
    </submittedName>
</protein>
<proteinExistence type="inferred from homology"/>
<name>A0AAJ0BRE5_9PEZI</name>
<gene>
    <name evidence="6" type="ORF">QBC33DRAFT_582252</name>
</gene>
<feature type="domain" description="Metallo-beta-lactamase" evidence="5">
    <location>
        <begin position="45"/>
        <end position="269"/>
    </location>
</feature>
<dbReference type="GO" id="GO:0016787">
    <property type="term" value="F:hydrolase activity"/>
    <property type="evidence" value="ECO:0007669"/>
    <property type="project" value="UniProtKB-KW"/>
</dbReference>
<dbReference type="Pfam" id="PF00753">
    <property type="entry name" value="Lactamase_B"/>
    <property type="match status" value="1"/>
</dbReference>
<reference evidence="6" key="1">
    <citation type="submission" date="2023-06" db="EMBL/GenBank/DDBJ databases">
        <title>Genome-scale phylogeny and comparative genomics of the fungal order Sordariales.</title>
        <authorList>
            <consortium name="Lawrence Berkeley National Laboratory"/>
            <person name="Hensen N."/>
            <person name="Bonometti L."/>
            <person name="Westerberg I."/>
            <person name="Brannstrom I.O."/>
            <person name="Guillou S."/>
            <person name="Cros-Aarteil S."/>
            <person name="Calhoun S."/>
            <person name="Haridas S."/>
            <person name="Kuo A."/>
            <person name="Mondo S."/>
            <person name="Pangilinan J."/>
            <person name="Riley R."/>
            <person name="Labutti K."/>
            <person name="Andreopoulos B."/>
            <person name="Lipzen A."/>
            <person name="Chen C."/>
            <person name="Yanf M."/>
            <person name="Daum C."/>
            <person name="Ng V."/>
            <person name="Clum A."/>
            <person name="Steindorff A."/>
            <person name="Ohm R."/>
            <person name="Martin F."/>
            <person name="Silar P."/>
            <person name="Natvig D."/>
            <person name="Lalanne C."/>
            <person name="Gautier V."/>
            <person name="Ament-Velasquez S.L."/>
            <person name="Kruys A."/>
            <person name="Hutchinson M.I."/>
            <person name="Powell A.J."/>
            <person name="Barry K."/>
            <person name="Miller A.N."/>
            <person name="Grigoriev I.V."/>
            <person name="Debuchy R."/>
            <person name="Gladieux P."/>
            <person name="Thoren M.H."/>
            <person name="Johannesson H."/>
        </authorList>
    </citation>
    <scope>NUCLEOTIDE SEQUENCE</scope>
    <source>
        <strain evidence="6">8032-3</strain>
    </source>
</reference>
<comment type="similarity">
    <text evidence="1">Belongs to the metallo-beta-lactamase superfamily.</text>
</comment>
<sequence>MADLNLPVSDATVRVRMVDTTGVMVVNAQSFIEPVQRGHEFLNLYVAAFLIEHPTSGRKVMFDLGVRKEFWRLPAALQKRLGFVIPALRVDKDTTEILQEKGIRLDEISSVIWSHYHWDHTGSMELFPKSTQLVVGPGFKKSPILLPGFPHNPDSPIDAAAIKDRTLTEVGFENGLEIGGFRAHDFFGDGSFYLLDTPGHCLGHICGLARTTGGPESTFVLLGGDVCHFPGVFRPSPQQPLPATIPNGVLDSDTYFPTPCPCSLFADVHPMKACASVDAPADPRASPFYLIPTNSAAAYIDPVASQGSVDKLVAFDASPSVLICLAHDETMLHNLPTLNESPTDDLNDWQKRGYKKKVAWGWLNSLPRNGKPGREMAIQGFWRDGKPWPEAKEVLQKNGEQASKLTL</sequence>
<dbReference type="InterPro" id="IPR036866">
    <property type="entry name" value="RibonucZ/Hydroxyglut_hydro"/>
</dbReference>
<keyword evidence="4" id="KW-0862">Zinc</keyword>
<accession>A0AAJ0BRE5</accession>
<keyword evidence="7" id="KW-1185">Reference proteome</keyword>
<dbReference type="PANTHER" id="PTHR42978">
    <property type="entry name" value="QUORUM-QUENCHING LACTONASE YTNP-RELATED-RELATED"/>
    <property type="match status" value="1"/>
</dbReference>
<evidence type="ECO:0000256" key="1">
    <source>
        <dbReference type="ARBA" id="ARBA00007749"/>
    </source>
</evidence>
<evidence type="ECO:0000256" key="4">
    <source>
        <dbReference type="ARBA" id="ARBA00022833"/>
    </source>
</evidence>
<dbReference type="GO" id="GO:0046872">
    <property type="term" value="F:metal ion binding"/>
    <property type="evidence" value="ECO:0007669"/>
    <property type="project" value="UniProtKB-KW"/>
</dbReference>
<evidence type="ECO:0000313" key="6">
    <source>
        <dbReference type="EMBL" id="KAK1761632.1"/>
    </source>
</evidence>
<dbReference type="EMBL" id="MU839059">
    <property type="protein sequence ID" value="KAK1761632.1"/>
    <property type="molecule type" value="Genomic_DNA"/>
</dbReference>
<dbReference type="PANTHER" id="PTHR42978:SF5">
    <property type="entry name" value="METALLO-BETA-LACTAMASE DOMAIN-CONTAINING PROTEIN"/>
    <property type="match status" value="1"/>
</dbReference>